<name>A0A8H6M718_9AGAR</name>
<feature type="compositionally biased region" description="Low complexity" evidence="1">
    <location>
        <begin position="32"/>
        <end position="50"/>
    </location>
</feature>
<feature type="region of interest" description="Disordered" evidence="1">
    <location>
        <begin position="260"/>
        <end position="310"/>
    </location>
</feature>
<feature type="compositionally biased region" description="Polar residues" evidence="1">
    <location>
        <begin position="391"/>
        <end position="402"/>
    </location>
</feature>
<reference evidence="2 3" key="1">
    <citation type="submission" date="2020-07" db="EMBL/GenBank/DDBJ databases">
        <title>Comparative genomics of pyrophilous fungi reveals a link between fire events and developmental genes.</title>
        <authorList>
            <consortium name="DOE Joint Genome Institute"/>
            <person name="Steindorff A.S."/>
            <person name="Carver A."/>
            <person name="Calhoun S."/>
            <person name="Stillman K."/>
            <person name="Liu H."/>
            <person name="Lipzen A."/>
            <person name="Pangilinan J."/>
            <person name="Labutti K."/>
            <person name="Bruns T.D."/>
            <person name="Grigoriev I.V."/>
        </authorList>
    </citation>
    <scope>NUCLEOTIDE SEQUENCE [LARGE SCALE GENOMIC DNA]</scope>
    <source>
        <strain evidence="2 3">CBS 144469</strain>
    </source>
</reference>
<dbReference type="AlphaFoldDB" id="A0A8H6M718"/>
<feature type="region of interest" description="Disordered" evidence="1">
    <location>
        <begin position="206"/>
        <end position="227"/>
    </location>
</feature>
<keyword evidence="3" id="KW-1185">Reference proteome</keyword>
<feature type="region of interest" description="Disordered" evidence="1">
    <location>
        <begin position="1"/>
        <end position="53"/>
    </location>
</feature>
<evidence type="ECO:0000256" key="1">
    <source>
        <dbReference type="SAM" id="MobiDB-lite"/>
    </source>
</evidence>
<sequence>MPGSMPRPSRKKKQAAAKESLSRQSHQRTVHPRSAPAAVPAPASEPEQPATSLCSTLEEDQITRCTRNATFGQPEQPDRCWEHFNEHYLHYTKYKDAQKKAARLIGGREMLTDGEIAKCMSREEVIRNMAWVSKYVKAIGIEKTEREIHSKRFFLEVERGGGHKHRIKVLYKKIEIAQQVLTKLTERKLCIEEDLDAERRASLLQSQWKKDGRAPSQSSHAQGDMASVSRGAFPWADGTARNVNIPEGKVAENPIRVEENLQAERRPSLPQSRSTNNGQTLSQSAQGQGATTASAGRGTSTYYTNDTTGNVGISGGKLEHSTRLANHSDVESLPRLNVIEPSWVEVLMAQPERHLAEKKMILEKMIQESKESFDLATEVERDAVATAVGQGRSTSANDTTGNVGIPEGKVTEVPRRFADQSDVESRPHLRVIRPAGVEVTRAQRHLAEKKKMLEKVMRSKEYLERETQLVEEHAVAKASKAARDILYLAIERVGRGRLGVSNASTPMPIYPGVLGIWGYTRQVQRALSESINEAIGIADYKARIATEAGIEELKELENKCLPVGLKRCTVVVVSQPYTGPKGVIGQTDPGTFSHDGNAAGGLYGRGQVPSQPSRSGLRIASVGLGVLTLVRGPILSARAILKNIARVADLLSNDIARKWVASIIGAATLGATAYFILDLPNSIPLMVGRRHIASLPALYVEYRAARVGEEARKLLSHVGHDIRERYMTVANQLLDEVRGIEDAEREARKAQA</sequence>
<feature type="compositionally biased region" description="Low complexity" evidence="1">
    <location>
        <begin position="282"/>
        <end position="301"/>
    </location>
</feature>
<gene>
    <name evidence="2" type="ORF">DFP72DRAFT_1010447</name>
</gene>
<feature type="compositionally biased region" description="Polar residues" evidence="1">
    <location>
        <begin position="269"/>
        <end position="281"/>
    </location>
</feature>
<evidence type="ECO:0000313" key="3">
    <source>
        <dbReference type="Proteomes" id="UP000521943"/>
    </source>
</evidence>
<feature type="region of interest" description="Disordered" evidence="1">
    <location>
        <begin position="388"/>
        <end position="407"/>
    </location>
</feature>
<comment type="caution">
    <text evidence="2">The sequence shown here is derived from an EMBL/GenBank/DDBJ whole genome shotgun (WGS) entry which is preliminary data.</text>
</comment>
<dbReference type="EMBL" id="JACGCI010000038">
    <property type="protein sequence ID" value="KAF6753662.1"/>
    <property type="molecule type" value="Genomic_DNA"/>
</dbReference>
<dbReference type="Proteomes" id="UP000521943">
    <property type="component" value="Unassembled WGS sequence"/>
</dbReference>
<evidence type="ECO:0000313" key="2">
    <source>
        <dbReference type="EMBL" id="KAF6753662.1"/>
    </source>
</evidence>
<accession>A0A8H6M718</accession>
<dbReference type="OrthoDB" id="10586961at2759"/>
<protein>
    <submittedName>
        <fullName evidence="2">Uncharacterized protein</fullName>
    </submittedName>
</protein>
<proteinExistence type="predicted"/>
<organism evidence="2 3">
    <name type="scientific">Ephemerocybe angulata</name>
    <dbReference type="NCBI Taxonomy" id="980116"/>
    <lineage>
        <taxon>Eukaryota</taxon>
        <taxon>Fungi</taxon>
        <taxon>Dikarya</taxon>
        <taxon>Basidiomycota</taxon>
        <taxon>Agaricomycotina</taxon>
        <taxon>Agaricomycetes</taxon>
        <taxon>Agaricomycetidae</taxon>
        <taxon>Agaricales</taxon>
        <taxon>Agaricineae</taxon>
        <taxon>Psathyrellaceae</taxon>
        <taxon>Ephemerocybe</taxon>
    </lineage>
</organism>